<evidence type="ECO:0000256" key="5">
    <source>
        <dbReference type="ARBA" id="ARBA00022692"/>
    </source>
</evidence>
<dbReference type="Pfam" id="PF07715">
    <property type="entry name" value="Plug"/>
    <property type="match status" value="1"/>
</dbReference>
<keyword evidence="7" id="KW-0406">Ion transport</keyword>
<dbReference type="Gene3D" id="2.40.170.20">
    <property type="entry name" value="TonB-dependent receptor, beta-barrel domain"/>
    <property type="match status" value="1"/>
</dbReference>
<keyword evidence="3 11" id="KW-1134">Transmembrane beta strand</keyword>
<evidence type="ECO:0000256" key="3">
    <source>
        <dbReference type="ARBA" id="ARBA00022452"/>
    </source>
</evidence>
<evidence type="ECO:0000256" key="8">
    <source>
        <dbReference type="ARBA" id="ARBA00023077"/>
    </source>
</evidence>
<dbReference type="GO" id="GO:0009279">
    <property type="term" value="C:cell outer membrane"/>
    <property type="evidence" value="ECO:0007669"/>
    <property type="project" value="UniProtKB-SubCell"/>
</dbReference>
<dbReference type="PANTHER" id="PTHR32552">
    <property type="entry name" value="FERRICHROME IRON RECEPTOR-RELATED"/>
    <property type="match status" value="1"/>
</dbReference>
<evidence type="ECO:0000256" key="12">
    <source>
        <dbReference type="RuleBase" id="RU003357"/>
    </source>
</evidence>
<comment type="subcellular location">
    <subcellularLocation>
        <location evidence="1 11">Cell outer membrane</location>
        <topology evidence="1 11">Multi-pass membrane protein</topology>
    </subcellularLocation>
</comment>
<comment type="similarity">
    <text evidence="11 12">Belongs to the TonB-dependent receptor family.</text>
</comment>
<evidence type="ECO:0000256" key="1">
    <source>
        <dbReference type="ARBA" id="ARBA00004571"/>
    </source>
</evidence>
<keyword evidence="6" id="KW-0408">Iron</keyword>
<evidence type="ECO:0000259" key="13">
    <source>
        <dbReference type="Pfam" id="PF00593"/>
    </source>
</evidence>
<evidence type="ECO:0000256" key="11">
    <source>
        <dbReference type="PROSITE-ProRule" id="PRU01360"/>
    </source>
</evidence>
<dbReference type="GO" id="GO:0006826">
    <property type="term" value="P:iron ion transport"/>
    <property type="evidence" value="ECO:0007669"/>
    <property type="project" value="UniProtKB-KW"/>
</dbReference>
<dbReference type="EMBL" id="JACETL010000011">
    <property type="protein sequence ID" value="MBA4692437.1"/>
    <property type="molecule type" value="Genomic_DNA"/>
</dbReference>
<keyword evidence="15" id="KW-0675">Receptor</keyword>
<dbReference type="PROSITE" id="PS52016">
    <property type="entry name" value="TONB_DEPENDENT_REC_3"/>
    <property type="match status" value="1"/>
</dbReference>
<keyword evidence="8 12" id="KW-0798">TonB box</keyword>
<dbReference type="InterPro" id="IPR000531">
    <property type="entry name" value="Beta-barrel_TonB"/>
</dbReference>
<gene>
    <name evidence="15" type="ORF">H2072_01675</name>
</gene>
<evidence type="ECO:0000259" key="14">
    <source>
        <dbReference type="Pfam" id="PF07715"/>
    </source>
</evidence>
<proteinExistence type="inferred from homology"/>
<keyword evidence="2 11" id="KW-0813">Transport</keyword>
<dbReference type="PANTHER" id="PTHR32552:SF81">
    <property type="entry name" value="TONB-DEPENDENT OUTER MEMBRANE RECEPTOR"/>
    <property type="match status" value="1"/>
</dbReference>
<evidence type="ECO:0000313" key="16">
    <source>
        <dbReference type="Proteomes" id="UP000551848"/>
    </source>
</evidence>
<dbReference type="InterPro" id="IPR039426">
    <property type="entry name" value="TonB-dep_rcpt-like"/>
</dbReference>
<keyword evidence="5 11" id="KW-0812">Transmembrane</keyword>
<keyword evidence="9 11" id="KW-0472">Membrane</keyword>
<reference evidence="15 16" key="1">
    <citation type="submission" date="2020-06" db="EMBL/GenBank/DDBJ databases">
        <title>Dysbiosis in marine aquaculture revealed through microbiome analysis: reverse ecology for environmental sustainability.</title>
        <authorList>
            <person name="Haro-Moreno J.M."/>
            <person name="Coutinho F.H."/>
            <person name="Zaragoza-Solas A."/>
            <person name="Picazo A."/>
            <person name="Almagro-Moreno S."/>
            <person name="Lopez-Perez M."/>
        </authorList>
    </citation>
    <scope>NUCLEOTIDE SEQUENCE [LARGE SCALE GENOMIC DNA]</scope>
    <source>
        <strain evidence="15">MCMED-G41</strain>
    </source>
</reference>
<protein>
    <submittedName>
        <fullName evidence="15">TonB-dependent receptor</fullName>
    </submittedName>
</protein>
<dbReference type="SUPFAM" id="SSF56935">
    <property type="entry name" value="Porins"/>
    <property type="match status" value="1"/>
</dbReference>
<feature type="domain" description="TonB-dependent receptor-like beta-barrel" evidence="13">
    <location>
        <begin position="345"/>
        <end position="822"/>
    </location>
</feature>
<evidence type="ECO:0000256" key="4">
    <source>
        <dbReference type="ARBA" id="ARBA00022496"/>
    </source>
</evidence>
<organism evidence="15 16">
    <name type="scientific">SAR86 cluster bacterium</name>
    <dbReference type="NCBI Taxonomy" id="2030880"/>
    <lineage>
        <taxon>Bacteria</taxon>
        <taxon>Pseudomonadati</taxon>
        <taxon>Pseudomonadota</taxon>
        <taxon>Gammaproteobacteria</taxon>
        <taxon>SAR86 cluster</taxon>
    </lineage>
</organism>
<evidence type="ECO:0000313" key="15">
    <source>
        <dbReference type="EMBL" id="MBA4692437.1"/>
    </source>
</evidence>
<evidence type="ECO:0000256" key="9">
    <source>
        <dbReference type="ARBA" id="ARBA00023136"/>
    </source>
</evidence>
<accession>A0A838Y0L5</accession>
<evidence type="ECO:0000256" key="2">
    <source>
        <dbReference type="ARBA" id="ARBA00022448"/>
    </source>
</evidence>
<dbReference type="Pfam" id="PF00593">
    <property type="entry name" value="TonB_dep_Rec_b-barrel"/>
    <property type="match status" value="1"/>
</dbReference>
<evidence type="ECO:0000256" key="6">
    <source>
        <dbReference type="ARBA" id="ARBA00023004"/>
    </source>
</evidence>
<keyword evidence="4" id="KW-0410">Iron transport</keyword>
<dbReference type="InterPro" id="IPR012910">
    <property type="entry name" value="Plug_dom"/>
</dbReference>
<feature type="domain" description="TonB-dependent receptor plug" evidence="14">
    <location>
        <begin position="67"/>
        <end position="180"/>
    </location>
</feature>
<evidence type="ECO:0000256" key="7">
    <source>
        <dbReference type="ARBA" id="ARBA00023065"/>
    </source>
</evidence>
<dbReference type="InterPro" id="IPR036942">
    <property type="entry name" value="Beta-barrel_TonB_sf"/>
</dbReference>
<name>A0A838Y0L5_9GAMM</name>
<sequence>MLKIIKKITNKAYESKVFENFGGKILSAISTLAIINASAYSGYISAQSQATIEEVVVTSRKKEEGLQSVPLSVSALGEEALEQKGVNVFEDYLLQLPGVTAGGSGPGNNTIYIRGLASTTPALTTAGVAGLAPNVSFYLDEQPLAQPGRNLDVYAADISRVEVLSGPQGTLFGASSQAGVVRMITNKPVIGESESSLEVESRYMPEGDMGSKVEYMTNIPLSNTSALRFVAYRDRRGGYIDQVAGTRSVTESARFRTADFVRANGLAVGSARAGFQGGADLSAATFLDANAIVKEDANEVTYEGFRASIASEINDNWDALVTVATQDIESDGVFFVDPTLNDLEIQRYTDDTNEDSFDNMSLTLKGSIGDLEVVYAGAYTDRATDQNIDYTDYLFVGQYVPFYICDGVTNYTAVASPGTCQAPDMYVVSESTTEVTTHELRVNADLNDTTSVTAGVFMSDLELIEHNEFTYPGSAKIAAGYAPNYPHTNPQPGQGGNAGAGWYSEPGPYNAPIIFVNDILRTDKQKGVFGEVNFALTDTSELTVGARWYDIEVDLEGSANGAYGNKGATSDSGGGGANLSVQYAPNNANGYPDKAETDGVIGKVTYSWKPSEDIMYYVTWSEGFRPGLLNRPVGAGDENYSVKAVTDTDEVTNYEFGWKATLMDGSLRLNGSLFKSDITGLQSTIFDAAIVNLFFSDNAADAEILGLEGDFIYLTDNDWVLSGAFSMLDTELTKRLALTNDIVEGSELAFAPGYQANIAARKEWGMSSGNTAHWQGQVTISDDSFSDIMEPNRALQSGYSLANMRAGVSNDNWVAEVYIDNLTDKRAEISNTFVFDRERIMIVRPRTLGLRLKYNF</sequence>
<comment type="caution">
    <text evidence="15">The sequence shown here is derived from an EMBL/GenBank/DDBJ whole genome shotgun (WGS) entry which is preliminary data.</text>
</comment>
<keyword evidence="10 11" id="KW-0998">Cell outer membrane</keyword>
<dbReference type="AlphaFoldDB" id="A0A838Y0L5"/>
<dbReference type="Proteomes" id="UP000551848">
    <property type="component" value="Unassembled WGS sequence"/>
</dbReference>
<evidence type="ECO:0000256" key="10">
    <source>
        <dbReference type="ARBA" id="ARBA00023237"/>
    </source>
</evidence>